<sequence length="89" mass="9460">MVLLLELAEMHGLYCHGDAAFRPAERLAGTPGCPAVVPMNGLVGDVALIRKGTRESIEFGDNQSVPGSEDSLGITAMTNELVNYDLLMV</sequence>
<dbReference type="Proteomes" id="UP001448858">
    <property type="component" value="Chromosome"/>
</dbReference>
<evidence type="ECO:0000313" key="1">
    <source>
        <dbReference type="EMBL" id="WZP17320.1"/>
    </source>
</evidence>
<evidence type="ECO:0000313" key="2">
    <source>
        <dbReference type="Proteomes" id="UP001448858"/>
    </source>
</evidence>
<dbReference type="RefSeq" id="WP_342024917.1">
    <property type="nucleotide sequence ID" value="NZ_CP151657.1"/>
</dbReference>
<gene>
    <name evidence="1" type="ORF">AAE021_07115</name>
</gene>
<accession>A0ABZ3A050</accession>
<dbReference type="EMBL" id="CP151657">
    <property type="protein sequence ID" value="WZP17320.1"/>
    <property type="molecule type" value="Genomic_DNA"/>
</dbReference>
<organism evidence="1 2">
    <name type="scientific">Arthrobacter citreus</name>
    <dbReference type="NCBI Taxonomy" id="1670"/>
    <lineage>
        <taxon>Bacteria</taxon>
        <taxon>Bacillati</taxon>
        <taxon>Actinomycetota</taxon>
        <taxon>Actinomycetes</taxon>
        <taxon>Micrococcales</taxon>
        <taxon>Micrococcaceae</taxon>
        <taxon>Arthrobacter</taxon>
    </lineage>
</organism>
<reference evidence="1 2" key="1">
    <citation type="submission" date="2024-04" db="EMBL/GenBank/DDBJ databases">
        <title>Arthrobacter sp. from Plains bison fecal sample.</title>
        <authorList>
            <person name="Ruzzini A."/>
        </authorList>
    </citation>
    <scope>NUCLEOTIDE SEQUENCE [LARGE SCALE GENOMIC DNA]</scope>
    <source>
        <strain evidence="1 2">EINP1</strain>
    </source>
</reference>
<proteinExistence type="predicted"/>
<protein>
    <submittedName>
        <fullName evidence="1">Uncharacterized protein</fullName>
    </submittedName>
</protein>
<name>A0ABZ3A050_9MICC</name>
<keyword evidence="2" id="KW-1185">Reference proteome</keyword>